<dbReference type="Proteomes" id="UP000703269">
    <property type="component" value="Unassembled WGS sequence"/>
</dbReference>
<reference evidence="1 2" key="1">
    <citation type="submission" date="2021-08" db="EMBL/GenBank/DDBJ databases">
        <title>Draft Genome Sequence of Phanerochaete sordida strain YK-624.</title>
        <authorList>
            <person name="Mori T."/>
            <person name="Dohra H."/>
            <person name="Suzuki T."/>
            <person name="Kawagishi H."/>
            <person name="Hirai H."/>
        </authorList>
    </citation>
    <scope>NUCLEOTIDE SEQUENCE [LARGE SCALE GENOMIC DNA]</scope>
    <source>
        <strain evidence="1 2">YK-624</strain>
    </source>
</reference>
<evidence type="ECO:0000313" key="2">
    <source>
        <dbReference type="Proteomes" id="UP000703269"/>
    </source>
</evidence>
<evidence type="ECO:0000313" key="1">
    <source>
        <dbReference type="EMBL" id="GJE94687.1"/>
    </source>
</evidence>
<accession>A0A9P3GFF4</accession>
<dbReference type="EMBL" id="BPQB01000042">
    <property type="protein sequence ID" value="GJE94687.1"/>
    <property type="molecule type" value="Genomic_DNA"/>
</dbReference>
<protein>
    <submittedName>
        <fullName evidence="1">Uncharacterized protein</fullName>
    </submittedName>
</protein>
<keyword evidence="2" id="KW-1185">Reference proteome</keyword>
<organism evidence="1 2">
    <name type="scientific">Phanerochaete sordida</name>
    <dbReference type="NCBI Taxonomy" id="48140"/>
    <lineage>
        <taxon>Eukaryota</taxon>
        <taxon>Fungi</taxon>
        <taxon>Dikarya</taxon>
        <taxon>Basidiomycota</taxon>
        <taxon>Agaricomycotina</taxon>
        <taxon>Agaricomycetes</taxon>
        <taxon>Polyporales</taxon>
        <taxon>Phanerochaetaceae</taxon>
        <taxon>Phanerochaete</taxon>
    </lineage>
</organism>
<sequence>MTTRFLPEIAYCVALTSLSTHMLWHRKEAEDQRAYWTARLRLLDDTAARLRAGLPVRPDDFDVIQKMARVPGSDRAAARGIEATDHLGWKEVLLGRKDGPGSQSERLDMKDWEEVKKEVERS</sequence>
<gene>
    <name evidence="1" type="ORF">PsYK624_108580</name>
</gene>
<proteinExistence type="predicted"/>
<dbReference type="AlphaFoldDB" id="A0A9P3GFF4"/>
<dbReference type="OrthoDB" id="2596179at2759"/>
<comment type="caution">
    <text evidence="1">The sequence shown here is derived from an EMBL/GenBank/DDBJ whole genome shotgun (WGS) entry which is preliminary data.</text>
</comment>
<name>A0A9P3GFF4_9APHY</name>